<evidence type="ECO:0000313" key="1">
    <source>
        <dbReference type="EMBL" id="KAJ7557104.1"/>
    </source>
</evidence>
<proteinExistence type="predicted"/>
<accession>A0ACC2DS81</accession>
<sequence length="337" mass="37980">MESNKARSKEEETQNCTFIIPPHIIAEALSSLRGLDLRWSSPITPTEMRYVEQYVKARYPEYLGGSPGLEDNAVTTNLPSLREEQEFFDDPGTGKFVHSEEAKKRVNFSGSGYSNRDLSGCFGNSSSALKKIQLEPSRLLDIFTRKSTNSDSSISIPEIHARNRVLKHCGVSEEDYLVVFTTGMREAMMLVGESYPFFRYNYYMTVLNDEMDLIKEFASYKEAKVISAPESWLDLRIAGSQLSQHFRKKGKHSPKGLFGYPADIRGTRTSLHWASEGQRNCWHVLLDASGLVLCEDQLNLTLHKPDYVICTLSKVVGHPTSVTCLLVRRSSFKASAL</sequence>
<name>A0ACC2DS81_DIPCM</name>
<keyword evidence="2" id="KW-1185">Reference proteome</keyword>
<protein>
    <submittedName>
        <fullName evidence="1">Uncharacterized protein</fullName>
    </submittedName>
</protein>
<gene>
    <name evidence="1" type="ORF">O6H91_05G111500</name>
</gene>
<evidence type="ECO:0000313" key="2">
    <source>
        <dbReference type="Proteomes" id="UP001162992"/>
    </source>
</evidence>
<reference evidence="2" key="1">
    <citation type="journal article" date="2024" name="Proc. Natl. Acad. Sci. U.S.A.">
        <title>Extraordinary preservation of gene collinearity over three hundred million years revealed in homosporous lycophytes.</title>
        <authorList>
            <person name="Li C."/>
            <person name="Wickell D."/>
            <person name="Kuo L.Y."/>
            <person name="Chen X."/>
            <person name="Nie B."/>
            <person name="Liao X."/>
            <person name="Peng D."/>
            <person name="Ji J."/>
            <person name="Jenkins J."/>
            <person name="Williams M."/>
            <person name="Shu S."/>
            <person name="Plott C."/>
            <person name="Barry K."/>
            <person name="Rajasekar S."/>
            <person name="Grimwood J."/>
            <person name="Han X."/>
            <person name="Sun S."/>
            <person name="Hou Z."/>
            <person name="He W."/>
            <person name="Dai G."/>
            <person name="Sun C."/>
            <person name="Schmutz J."/>
            <person name="Leebens-Mack J.H."/>
            <person name="Li F.W."/>
            <person name="Wang L."/>
        </authorList>
    </citation>
    <scope>NUCLEOTIDE SEQUENCE [LARGE SCALE GENOMIC DNA]</scope>
    <source>
        <strain evidence="2">cv. PW_Plant_1</strain>
    </source>
</reference>
<dbReference type="EMBL" id="CM055096">
    <property type="protein sequence ID" value="KAJ7557104.1"/>
    <property type="molecule type" value="Genomic_DNA"/>
</dbReference>
<comment type="caution">
    <text evidence="1">The sequence shown here is derived from an EMBL/GenBank/DDBJ whole genome shotgun (WGS) entry which is preliminary data.</text>
</comment>
<dbReference type="Proteomes" id="UP001162992">
    <property type="component" value="Chromosome 5"/>
</dbReference>
<organism evidence="1 2">
    <name type="scientific">Diphasiastrum complanatum</name>
    <name type="common">Issler's clubmoss</name>
    <name type="synonym">Lycopodium complanatum</name>
    <dbReference type="NCBI Taxonomy" id="34168"/>
    <lineage>
        <taxon>Eukaryota</taxon>
        <taxon>Viridiplantae</taxon>
        <taxon>Streptophyta</taxon>
        <taxon>Embryophyta</taxon>
        <taxon>Tracheophyta</taxon>
        <taxon>Lycopodiopsida</taxon>
        <taxon>Lycopodiales</taxon>
        <taxon>Lycopodiaceae</taxon>
        <taxon>Lycopodioideae</taxon>
        <taxon>Diphasiastrum</taxon>
    </lineage>
</organism>